<dbReference type="OrthoDB" id="9798081at2"/>
<dbReference type="RefSeq" id="WP_012790236.1">
    <property type="nucleotide sequence ID" value="NC_013132.1"/>
</dbReference>
<organism evidence="2 3">
    <name type="scientific">Chitinophaga pinensis (strain ATCC 43595 / DSM 2588 / LMG 13176 / NBRC 15968 / NCIMB 11800 / UQM 2034)</name>
    <dbReference type="NCBI Taxonomy" id="485918"/>
    <lineage>
        <taxon>Bacteria</taxon>
        <taxon>Pseudomonadati</taxon>
        <taxon>Bacteroidota</taxon>
        <taxon>Chitinophagia</taxon>
        <taxon>Chitinophagales</taxon>
        <taxon>Chitinophagaceae</taxon>
        <taxon>Chitinophaga</taxon>
    </lineage>
</organism>
<dbReference type="InterPro" id="IPR051531">
    <property type="entry name" value="N-acetyltransferase"/>
</dbReference>
<feature type="domain" description="N-acetyltransferase" evidence="1">
    <location>
        <begin position="9"/>
        <end position="168"/>
    </location>
</feature>
<reference evidence="2 3" key="2">
    <citation type="journal article" date="2010" name="Stand. Genomic Sci.">
        <title>Complete genome sequence of Chitinophaga pinensis type strain (UQM 2034).</title>
        <authorList>
            <person name="Glavina Del Rio T."/>
            <person name="Abt B."/>
            <person name="Spring S."/>
            <person name="Lapidus A."/>
            <person name="Nolan M."/>
            <person name="Tice H."/>
            <person name="Copeland A."/>
            <person name="Cheng J.F."/>
            <person name="Chen F."/>
            <person name="Bruce D."/>
            <person name="Goodwin L."/>
            <person name="Pitluck S."/>
            <person name="Ivanova N."/>
            <person name="Mavromatis K."/>
            <person name="Mikhailova N."/>
            <person name="Pati A."/>
            <person name="Chen A."/>
            <person name="Palaniappan K."/>
            <person name="Land M."/>
            <person name="Hauser L."/>
            <person name="Chang Y.J."/>
            <person name="Jeffries C.D."/>
            <person name="Chain P."/>
            <person name="Saunders E."/>
            <person name="Detter J.C."/>
            <person name="Brettin T."/>
            <person name="Rohde M."/>
            <person name="Goker M."/>
            <person name="Bristow J."/>
            <person name="Eisen J.A."/>
            <person name="Markowitz V."/>
            <person name="Hugenholtz P."/>
            <person name="Kyrpides N.C."/>
            <person name="Klenk H.P."/>
            <person name="Lucas S."/>
        </authorList>
    </citation>
    <scope>NUCLEOTIDE SEQUENCE [LARGE SCALE GENOMIC DNA]</scope>
    <source>
        <strain evidence="3">ATCC 43595 / DSM 2588 / LMG 13176 / NBRC 15968 / NCIMB 11800 / UQM 2034</strain>
    </source>
</reference>
<dbReference type="PANTHER" id="PTHR43792">
    <property type="entry name" value="GNAT FAMILY, PUTATIVE (AFU_ORTHOLOGUE AFUA_3G00765)-RELATED-RELATED"/>
    <property type="match status" value="1"/>
</dbReference>
<dbReference type="KEGG" id="cpi:Cpin_2577"/>
<evidence type="ECO:0000313" key="3">
    <source>
        <dbReference type="Proteomes" id="UP000002215"/>
    </source>
</evidence>
<name>A0A979G3E1_CHIPD</name>
<evidence type="ECO:0000259" key="1">
    <source>
        <dbReference type="PROSITE" id="PS51186"/>
    </source>
</evidence>
<dbReference type="InterPro" id="IPR016181">
    <property type="entry name" value="Acyl_CoA_acyltransferase"/>
</dbReference>
<dbReference type="PANTHER" id="PTHR43792:SF1">
    <property type="entry name" value="N-ACETYLTRANSFERASE DOMAIN-CONTAINING PROTEIN"/>
    <property type="match status" value="1"/>
</dbReference>
<dbReference type="Pfam" id="PF13302">
    <property type="entry name" value="Acetyltransf_3"/>
    <property type="match status" value="1"/>
</dbReference>
<reference evidence="3" key="1">
    <citation type="submission" date="2009-08" db="EMBL/GenBank/DDBJ databases">
        <title>The complete genome of Chitinophaga pinensis DSM 2588.</title>
        <authorList>
            <consortium name="US DOE Joint Genome Institute (JGI-PGF)"/>
            <person name="Lucas S."/>
            <person name="Copeland A."/>
            <person name="Lapidus A."/>
            <person name="Glavina del Rio T."/>
            <person name="Dalin E."/>
            <person name="Tice H."/>
            <person name="Bruce D."/>
            <person name="Goodwin L."/>
            <person name="Pitluck S."/>
            <person name="Kyrpides N."/>
            <person name="Mavromatis K."/>
            <person name="Ivanova N."/>
            <person name="Mikhailova N."/>
            <person name="Sims D."/>
            <person name="Meinche L."/>
            <person name="Brettin T."/>
            <person name="Detter J.C."/>
            <person name="Han C."/>
            <person name="Larimer F."/>
            <person name="Land M."/>
            <person name="Hauser L."/>
            <person name="Markowitz V."/>
            <person name="Cheng J.-F."/>
            <person name="Hugenholtz P."/>
            <person name="Woyke T."/>
            <person name="Wu D."/>
            <person name="Spring S."/>
            <person name="Klenk H.-P."/>
            <person name="Eisen J.A."/>
        </authorList>
    </citation>
    <scope>NUCLEOTIDE SEQUENCE [LARGE SCALE GENOMIC DNA]</scope>
    <source>
        <strain evidence="3">ATCC 43595 / DSM 2588 / LMG 13176 / NBRC 15968 / NCIMB 11800 / UQM 2034</strain>
    </source>
</reference>
<dbReference type="InterPro" id="IPR000182">
    <property type="entry name" value="GNAT_dom"/>
</dbReference>
<accession>A0A979G3E1</accession>
<dbReference type="PROSITE" id="PS51186">
    <property type="entry name" value="GNAT"/>
    <property type="match status" value="1"/>
</dbReference>
<sequence>MLICETARLQLRRFTIDDAPFIYHLLNSPTWLIYIGDRNVRGIHDARNYLINGPLASYDQYGFGLYLVALKEEKTPIGMTGLIKRDGLEEVDIGFAFLPAYTGKGYAYEAANAIKDYALTTLKLPRVAAITTEKNDHAIALLNKIGLHHEKMVQLPGSSMEFMYFSTNG</sequence>
<protein>
    <submittedName>
        <fullName evidence="2">GCN5-related N-acetyltransferase</fullName>
    </submittedName>
</protein>
<dbReference type="GO" id="GO:0016747">
    <property type="term" value="F:acyltransferase activity, transferring groups other than amino-acyl groups"/>
    <property type="evidence" value="ECO:0007669"/>
    <property type="project" value="InterPro"/>
</dbReference>
<proteinExistence type="predicted"/>
<dbReference type="Gene3D" id="3.40.630.30">
    <property type="match status" value="1"/>
</dbReference>
<dbReference type="Proteomes" id="UP000002215">
    <property type="component" value="Chromosome"/>
</dbReference>
<evidence type="ECO:0000313" key="2">
    <source>
        <dbReference type="EMBL" id="ACU60060.1"/>
    </source>
</evidence>
<dbReference type="SUPFAM" id="SSF55729">
    <property type="entry name" value="Acyl-CoA N-acyltransferases (Nat)"/>
    <property type="match status" value="1"/>
</dbReference>
<gene>
    <name evidence="2" type="ordered locus">Cpin_2577</name>
</gene>
<dbReference type="AlphaFoldDB" id="A0A979G3E1"/>
<dbReference type="EMBL" id="CP001699">
    <property type="protein sequence ID" value="ACU60060.1"/>
    <property type="molecule type" value="Genomic_DNA"/>
</dbReference>